<dbReference type="AlphaFoldDB" id="A0A1H4AYA8"/>
<feature type="domain" description="Methyltransferase type 11" evidence="1">
    <location>
        <begin position="44"/>
        <end position="138"/>
    </location>
</feature>
<accession>A0A1H4AYA8</accession>
<dbReference type="SUPFAM" id="SSF53335">
    <property type="entry name" value="S-adenosyl-L-methionine-dependent methyltransferases"/>
    <property type="match status" value="1"/>
</dbReference>
<dbReference type="Proteomes" id="UP000198584">
    <property type="component" value="Unassembled WGS sequence"/>
</dbReference>
<dbReference type="OrthoDB" id="9772751at2"/>
<keyword evidence="2" id="KW-0489">Methyltransferase</keyword>
<gene>
    <name evidence="2" type="ORF">SAMN05421743_104237</name>
</gene>
<dbReference type="InterPro" id="IPR013216">
    <property type="entry name" value="Methyltransf_11"/>
</dbReference>
<dbReference type="EMBL" id="FNQR01000004">
    <property type="protein sequence ID" value="SEA40622.1"/>
    <property type="molecule type" value="Genomic_DNA"/>
</dbReference>
<dbReference type="InterPro" id="IPR029063">
    <property type="entry name" value="SAM-dependent_MTases_sf"/>
</dbReference>
<reference evidence="2 3" key="1">
    <citation type="submission" date="2016-10" db="EMBL/GenBank/DDBJ databases">
        <authorList>
            <person name="de Groot N.N."/>
        </authorList>
    </citation>
    <scope>NUCLEOTIDE SEQUENCE [LARGE SCALE GENOMIC DNA]</scope>
    <source>
        <strain evidence="2 3">CCM7597</strain>
    </source>
</reference>
<proteinExistence type="predicted"/>
<dbReference type="STRING" id="571932.SAMN05421743_104237"/>
<sequence>MNNKQTETIKRRYNRISSVFDVMDRMIREKWREDLLQHAHGKVLEVGVGTGSNLKFYPKYVEVTGIDFSPAMLEKARNKARKMPQSFDLIEMDAQQMEFPDNTFDTVVSTCVFCSVPDPVQGLKEIRRVTKAEGKVIMLEHMRSDNEVVGKAMDILNPIGLNIVGANINRKTIKNIEQAGMKVENEEFLMSSIMRRLILSPNKKN</sequence>
<evidence type="ECO:0000259" key="1">
    <source>
        <dbReference type="Pfam" id="PF08241"/>
    </source>
</evidence>
<dbReference type="PANTHER" id="PTHR45036">
    <property type="entry name" value="METHYLTRANSFERASE LIKE 7B"/>
    <property type="match status" value="1"/>
</dbReference>
<evidence type="ECO:0000313" key="3">
    <source>
        <dbReference type="Proteomes" id="UP000198584"/>
    </source>
</evidence>
<dbReference type="InterPro" id="IPR052356">
    <property type="entry name" value="Thiol_S-MT"/>
</dbReference>
<dbReference type="GO" id="GO:0008757">
    <property type="term" value="F:S-adenosylmethionine-dependent methyltransferase activity"/>
    <property type="evidence" value="ECO:0007669"/>
    <property type="project" value="InterPro"/>
</dbReference>
<dbReference type="Gene3D" id="3.40.50.150">
    <property type="entry name" value="Vaccinia Virus protein VP39"/>
    <property type="match status" value="1"/>
</dbReference>
<dbReference type="GO" id="GO:0032259">
    <property type="term" value="P:methylation"/>
    <property type="evidence" value="ECO:0007669"/>
    <property type="project" value="UniProtKB-KW"/>
</dbReference>
<dbReference type="RefSeq" id="WP_093043850.1">
    <property type="nucleotide sequence ID" value="NZ_FNQR01000004.1"/>
</dbReference>
<keyword evidence="2" id="KW-0808">Transferase</keyword>
<organism evidence="2 3">
    <name type="scientific">Thalassobacillus cyri</name>
    <dbReference type="NCBI Taxonomy" id="571932"/>
    <lineage>
        <taxon>Bacteria</taxon>
        <taxon>Bacillati</taxon>
        <taxon>Bacillota</taxon>
        <taxon>Bacilli</taxon>
        <taxon>Bacillales</taxon>
        <taxon>Bacillaceae</taxon>
        <taxon>Thalassobacillus</taxon>
    </lineage>
</organism>
<evidence type="ECO:0000313" key="2">
    <source>
        <dbReference type="EMBL" id="SEA40622.1"/>
    </source>
</evidence>
<keyword evidence="3" id="KW-1185">Reference proteome</keyword>
<dbReference type="PANTHER" id="PTHR45036:SF1">
    <property type="entry name" value="METHYLTRANSFERASE LIKE 7A"/>
    <property type="match status" value="1"/>
</dbReference>
<name>A0A1H4AYA8_9BACI</name>
<dbReference type="Pfam" id="PF08241">
    <property type="entry name" value="Methyltransf_11"/>
    <property type="match status" value="1"/>
</dbReference>
<protein>
    <submittedName>
        <fullName evidence="2">Methyltransferase domain-containing protein</fullName>
    </submittedName>
</protein>
<dbReference type="CDD" id="cd02440">
    <property type="entry name" value="AdoMet_MTases"/>
    <property type="match status" value="1"/>
</dbReference>